<evidence type="ECO:0000256" key="4">
    <source>
        <dbReference type="ARBA" id="ARBA00022741"/>
    </source>
</evidence>
<evidence type="ECO:0000259" key="11">
    <source>
        <dbReference type="PROSITE" id="PS51192"/>
    </source>
</evidence>
<dbReference type="RefSeq" id="WP_078275724.1">
    <property type="nucleotide sequence ID" value="NZ_MUXU01000010.1"/>
</dbReference>
<evidence type="ECO:0000256" key="6">
    <source>
        <dbReference type="ARBA" id="ARBA00022759"/>
    </source>
</evidence>
<reference evidence="12 14" key="1">
    <citation type="submission" date="2017-02" db="EMBL/GenBank/DDBJ databases">
        <title>Draft genome sequence of Moraxella caviae CCUG 355 type strain.</title>
        <authorList>
            <person name="Engstrom-Jakobsson H."/>
            <person name="Salva-Serra F."/>
            <person name="Thorell K."/>
            <person name="Gonzales-Siles L."/>
            <person name="Karlsson R."/>
            <person name="Boulund F."/>
            <person name="Engstrand L."/>
            <person name="Moore E."/>
        </authorList>
    </citation>
    <scope>NUCLEOTIDE SEQUENCE [LARGE SCALE GENOMIC DNA]</scope>
    <source>
        <strain evidence="12 14">CCUG 355</strain>
    </source>
</reference>
<keyword evidence="8 10" id="KW-0067">ATP-binding</keyword>
<dbReference type="GO" id="GO:0005524">
    <property type="term" value="F:ATP binding"/>
    <property type="evidence" value="ECO:0007669"/>
    <property type="project" value="UniProtKB-KW"/>
</dbReference>
<dbReference type="EMBL" id="UGQE01000004">
    <property type="protein sequence ID" value="STZ14128.1"/>
    <property type="molecule type" value="Genomic_DNA"/>
</dbReference>
<evidence type="ECO:0000256" key="1">
    <source>
        <dbReference type="ARBA" id="ARBA00000851"/>
    </source>
</evidence>
<dbReference type="Pfam" id="PF18766">
    <property type="entry name" value="SWI2_SNF2"/>
    <property type="match status" value="1"/>
</dbReference>
<comment type="catalytic activity">
    <reaction evidence="1 10">
        <text>Endonucleolytic cleavage of DNA to give random double-stranded fragments with terminal 5'-phosphates, ATP is simultaneously hydrolyzed.</text>
        <dbReference type="EC" id="3.1.21.3"/>
    </reaction>
</comment>
<keyword evidence="5 10" id="KW-0680">Restriction system</keyword>
<dbReference type="Pfam" id="PF11867">
    <property type="entry name" value="T1RH-like_C"/>
    <property type="match status" value="1"/>
</dbReference>
<dbReference type="SUPFAM" id="SSF52540">
    <property type="entry name" value="P-loop containing nucleoside triphosphate hydrolases"/>
    <property type="match status" value="2"/>
</dbReference>
<evidence type="ECO:0000256" key="9">
    <source>
        <dbReference type="ARBA" id="ARBA00023125"/>
    </source>
</evidence>
<dbReference type="InterPro" id="IPR051268">
    <property type="entry name" value="Type-I_R_enzyme_R_subunit"/>
</dbReference>
<name>A0A1T0AAW9_9GAMM</name>
<dbReference type="GO" id="GO:0009307">
    <property type="term" value="P:DNA restriction-modification system"/>
    <property type="evidence" value="ECO:0007669"/>
    <property type="project" value="UniProtKB-KW"/>
</dbReference>
<evidence type="ECO:0000256" key="2">
    <source>
        <dbReference type="ARBA" id="ARBA00008598"/>
    </source>
</evidence>
<evidence type="ECO:0000313" key="15">
    <source>
        <dbReference type="Proteomes" id="UP000255279"/>
    </source>
</evidence>
<comment type="similarity">
    <text evidence="2 10">Belongs to the HsdR family.</text>
</comment>
<dbReference type="Pfam" id="PF04313">
    <property type="entry name" value="HSDR_N"/>
    <property type="match status" value="1"/>
</dbReference>
<feature type="domain" description="Helicase ATP-binding" evidence="11">
    <location>
        <begin position="274"/>
        <end position="456"/>
    </location>
</feature>
<evidence type="ECO:0000313" key="13">
    <source>
        <dbReference type="EMBL" id="STZ14128.1"/>
    </source>
</evidence>
<dbReference type="InterPro" id="IPR021810">
    <property type="entry name" value="T1RH-like_C"/>
</dbReference>
<keyword evidence="9 10" id="KW-0238">DNA-binding</keyword>
<dbReference type="PANTHER" id="PTHR30195:SF15">
    <property type="entry name" value="TYPE I RESTRICTION ENZYME HINDI ENDONUCLEASE SUBUNIT"/>
    <property type="match status" value="1"/>
</dbReference>
<comment type="function">
    <text evidence="10">Subunit R is required for both nuclease and ATPase activities, but not for modification.</text>
</comment>
<evidence type="ECO:0000313" key="14">
    <source>
        <dbReference type="Proteomes" id="UP000190435"/>
    </source>
</evidence>
<dbReference type="InterPro" id="IPR014001">
    <property type="entry name" value="Helicase_ATP-bd"/>
</dbReference>
<evidence type="ECO:0000256" key="3">
    <source>
        <dbReference type="ARBA" id="ARBA00022722"/>
    </source>
</evidence>
<dbReference type="GO" id="GO:0003677">
    <property type="term" value="F:DNA binding"/>
    <property type="evidence" value="ECO:0007669"/>
    <property type="project" value="UniProtKB-KW"/>
</dbReference>
<dbReference type="CDD" id="cd18800">
    <property type="entry name" value="SF2_C_EcoR124I-like"/>
    <property type="match status" value="1"/>
</dbReference>
<evidence type="ECO:0000256" key="8">
    <source>
        <dbReference type="ARBA" id="ARBA00022840"/>
    </source>
</evidence>
<dbReference type="InterPro" id="IPR040980">
    <property type="entry name" value="SWI2_SNF2"/>
</dbReference>
<dbReference type="CDD" id="cd22332">
    <property type="entry name" value="HsdR_N"/>
    <property type="match status" value="1"/>
</dbReference>
<gene>
    <name evidence="13" type="primary">hsdR</name>
    <name evidence="12" type="ORF">B0181_01485</name>
    <name evidence="13" type="ORF">NCTC10293_01718</name>
</gene>
<dbReference type="GO" id="GO:0009035">
    <property type="term" value="F:type I site-specific deoxyribonuclease activity"/>
    <property type="evidence" value="ECO:0007669"/>
    <property type="project" value="UniProtKB-EC"/>
</dbReference>
<dbReference type="InterPro" id="IPR007409">
    <property type="entry name" value="Restrct_endonuc_type1_HsdR_N"/>
</dbReference>
<proteinExistence type="inferred from homology"/>
<accession>A0A1T0AAW9</accession>
<dbReference type="REBASE" id="405002">
    <property type="entry name" value="Mca10293ORF1712P"/>
</dbReference>
<dbReference type="InterPro" id="IPR004473">
    <property type="entry name" value="Restrct_endonuc_typeI_HsdR"/>
</dbReference>
<comment type="subunit">
    <text evidence="10">The type I restriction/modification system is composed of three polypeptides R, M and S.</text>
</comment>
<reference evidence="13 15" key="2">
    <citation type="submission" date="2018-06" db="EMBL/GenBank/DDBJ databases">
        <authorList>
            <consortium name="Pathogen Informatics"/>
            <person name="Doyle S."/>
        </authorList>
    </citation>
    <scope>NUCLEOTIDE SEQUENCE [LARGE SCALE GENOMIC DNA]</scope>
    <source>
        <strain evidence="13 15">NCTC10293</strain>
    </source>
</reference>
<dbReference type="Pfam" id="PF22679">
    <property type="entry name" value="T1R_D3-like"/>
    <property type="match status" value="1"/>
</dbReference>
<dbReference type="Gene3D" id="3.90.1570.50">
    <property type="match status" value="1"/>
</dbReference>
<dbReference type="Proteomes" id="UP000190435">
    <property type="component" value="Unassembled WGS sequence"/>
</dbReference>
<dbReference type="InterPro" id="IPR055180">
    <property type="entry name" value="HsdR_RecA-like_helicase_dom_2"/>
</dbReference>
<organism evidence="12 14">
    <name type="scientific">Moraxella caviae</name>
    <dbReference type="NCBI Taxonomy" id="34060"/>
    <lineage>
        <taxon>Bacteria</taxon>
        <taxon>Pseudomonadati</taxon>
        <taxon>Pseudomonadota</taxon>
        <taxon>Gammaproteobacteria</taxon>
        <taxon>Moraxellales</taxon>
        <taxon>Moraxellaceae</taxon>
        <taxon>Moraxella</taxon>
    </lineage>
</organism>
<dbReference type="PANTHER" id="PTHR30195">
    <property type="entry name" value="TYPE I SITE-SPECIFIC DEOXYRIBONUCLEASE PROTEIN SUBUNIT M AND R"/>
    <property type="match status" value="1"/>
</dbReference>
<dbReference type="STRING" id="34060.B0181_01485"/>
<evidence type="ECO:0000256" key="5">
    <source>
        <dbReference type="ARBA" id="ARBA00022747"/>
    </source>
</evidence>
<evidence type="ECO:0000256" key="7">
    <source>
        <dbReference type="ARBA" id="ARBA00022801"/>
    </source>
</evidence>
<dbReference type="SMART" id="SM00487">
    <property type="entry name" value="DEXDc"/>
    <property type="match status" value="1"/>
</dbReference>
<dbReference type="AlphaFoldDB" id="A0A1T0AAW9"/>
<dbReference type="Proteomes" id="UP000255279">
    <property type="component" value="Unassembled WGS sequence"/>
</dbReference>
<keyword evidence="3" id="KW-0540">Nuclease</keyword>
<dbReference type="Gene3D" id="3.40.50.300">
    <property type="entry name" value="P-loop containing nucleotide triphosphate hydrolases"/>
    <property type="match status" value="2"/>
</dbReference>
<evidence type="ECO:0000313" key="12">
    <source>
        <dbReference type="EMBL" id="OOR92830.1"/>
    </source>
</evidence>
<dbReference type="NCBIfam" id="TIGR00348">
    <property type="entry name" value="hsdR"/>
    <property type="match status" value="1"/>
</dbReference>
<protein>
    <recommendedName>
        <fullName evidence="10">Type I restriction enzyme endonuclease subunit</fullName>
        <shortName evidence="10">R protein</shortName>
        <ecNumber evidence="10">3.1.21.3</ecNumber>
    </recommendedName>
</protein>
<evidence type="ECO:0000256" key="10">
    <source>
        <dbReference type="RuleBase" id="RU364115"/>
    </source>
</evidence>
<dbReference type="CDD" id="cd18030">
    <property type="entry name" value="DEXHc_RE_I_HsdR"/>
    <property type="match status" value="1"/>
</dbReference>
<dbReference type="OrthoDB" id="9758243at2"/>
<dbReference type="EC" id="3.1.21.3" evidence="10"/>
<keyword evidence="7 10" id="KW-0378">Hydrolase</keyword>
<sequence length="1048" mass="116968">MYHEADLENTAIATLVELGWRHVDGGALPDGFRENDRQVIFDESLFSALSQLNPDLPTSAITDAMTVLKRDSTNLYERNQTAYTHLKSGVSVSYRDADGNAKQAMVSVVDFYDVANNDFIIVSQLSIQGQRQRRPDLIAYINGLPVAVFELKNPADENATLTHAYRQIDSAKRDVSQLFVYHQLSVISDGIQARIGSLTADLSRFAPWFVVDESTHSRVAFIDELDALLHGLFTPSSLLSYIANFVLFEDGVKKIANYHQYYGVKAAIENTEHAFMTDSGKIGVMWHTQGSGKSISMLFYTAMLTSCAQLNNPTIVVITDRTDLDGQLFATFSRGKQLLGQTPIQAESIDSLRDELGKRGAGGVIFSTIQKFAIGEGELRHPVLNERKNIVVITDEAHRTQYGFMQTLGDDGKYKFGFAKHLRDALPNASFIGFTGTPISEDDRDTKEVFGEYISIYDLEDAVKDGATVPIIYEARQAKLGESGSFDDDVAQIEAILADETHPEHTKKLGVMNLLKGNPKRLNALAHDILAHYDKRTEQMDGKAMVVMASRKMCVDLYDCIGKIRPEWLSDDVGRGRVKIMMTASSTDPENFAKHSYNKIQKETIEKRFKDPSDELVMVIVCDMWLTGFDVPCCNTMYIDKPMAGHNLMQAIARVNRVFKNKDKDNGGLIVDYTGLFDELKKAYAQYTKSGKQELKPKDTSDVIAKLKDELSVIRGQFAEQVDGKAFDVNLALQIDEPQALFAALRQAANHIVALDRQKPNTAQSINGKAPKSKTPRKDRFLQAVRLAKKGYALCGMVDEVAVFARELAFFDRVRAIIVKNQTGAGGVSIDEVLLRVKLLAHQAVDSDGVVDLFEQMQKSHPNIALLSPEFLALVKSSDTPDLWALAMQKYLSQEIAEKSAGNLTLKTQFAQKLKEAMTKYHNNQITVLEVIEAMIELSKTMQEQLARGEHLGLNFDELAFYDALAQNDSAKELMGDELLKQIATIICQKVKSSATVDWRQKQNVQARLRVEIKRILRRFKYPPDYQESAVERVIEQAQGLANDVAGE</sequence>
<keyword evidence="6 12" id="KW-0255">Endonuclease</keyword>
<dbReference type="EMBL" id="MUXU01000010">
    <property type="protein sequence ID" value="OOR92830.1"/>
    <property type="molecule type" value="Genomic_DNA"/>
</dbReference>
<keyword evidence="4 10" id="KW-0547">Nucleotide-binding</keyword>
<keyword evidence="14" id="KW-1185">Reference proteome</keyword>
<dbReference type="InterPro" id="IPR027417">
    <property type="entry name" value="P-loop_NTPase"/>
</dbReference>
<dbReference type="PROSITE" id="PS51192">
    <property type="entry name" value="HELICASE_ATP_BIND_1"/>
    <property type="match status" value="1"/>
</dbReference>